<dbReference type="GO" id="GO:0000978">
    <property type="term" value="F:RNA polymerase II cis-regulatory region sequence-specific DNA binding"/>
    <property type="evidence" value="ECO:0007669"/>
    <property type="project" value="TreeGrafter"/>
</dbReference>
<dbReference type="PROSITE" id="PS50157">
    <property type="entry name" value="ZINC_FINGER_C2H2_2"/>
    <property type="match status" value="3"/>
</dbReference>
<name>A0AAU9KAX1_9CILI</name>
<feature type="domain" description="C2H2-type" evidence="6">
    <location>
        <begin position="21"/>
        <end position="51"/>
    </location>
</feature>
<dbReference type="PANTHER" id="PTHR19818">
    <property type="entry name" value="ZINC FINGER PROTEIN ZIC AND GLI"/>
    <property type="match status" value="1"/>
</dbReference>
<dbReference type="PANTHER" id="PTHR19818:SF139">
    <property type="entry name" value="PAIR-RULE PROTEIN ODD-PAIRED"/>
    <property type="match status" value="1"/>
</dbReference>
<evidence type="ECO:0000256" key="3">
    <source>
        <dbReference type="ARBA" id="ARBA00022771"/>
    </source>
</evidence>
<comment type="caution">
    <text evidence="7">The sequence shown here is derived from an EMBL/GenBank/DDBJ whole genome shotgun (WGS) entry which is preliminary data.</text>
</comment>
<dbReference type="FunFam" id="3.30.160.60:FF:000446">
    <property type="entry name" value="Zinc finger protein"/>
    <property type="match status" value="1"/>
</dbReference>
<dbReference type="GO" id="GO:0005634">
    <property type="term" value="C:nucleus"/>
    <property type="evidence" value="ECO:0007669"/>
    <property type="project" value="UniProtKB-ARBA"/>
</dbReference>
<dbReference type="GO" id="GO:0008270">
    <property type="term" value="F:zinc ion binding"/>
    <property type="evidence" value="ECO:0007669"/>
    <property type="project" value="UniProtKB-KW"/>
</dbReference>
<dbReference type="PROSITE" id="PS00028">
    <property type="entry name" value="ZINC_FINGER_C2H2_1"/>
    <property type="match status" value="3"/>
</dbReference>
<dbReference type="InterPro" id="IPR036236">
    <property type="entry name" value="Znf_C2H2_sf"/>
</dbReference>
<feature type="domain" description="C2H2-type" evidence="6">
    <location>
        <begin position="79"/>
        <end position="111"/>
    </location>
</feature>
<protein>
    <recommendedName>
        <fullName evidence="6">C2H2-type domain-containing protein</fullName>
    </recommendedName>
</protein>
<evidence type="ECO:0000313" key="7">
    <source>
        <dbReference type="EMBL" id="CAG9334388.1"/>
    </source>
</evidence>
<dbReference type="GO" id="GO:0000981">
    <property type="term" value="F:DNA-binding transcription factor activity, RNA polymerase II-specific"/>
    <property type="evidence" value="ECO:0007669"/>
    <property type="project" value="TreeGrafter"/>
</dbReference>
<organism evidence="7 8">
    <name type="scientific">Blepharisma stoltei</name>
    <dbReference type="NCBI Taxonomy" id="1481888"/>
    <lineage>
        <taxon>Eukaryota</taxon>
        <taxon>Sar</taxon>
        <taxon>Alveolata</taxon>
        <taxon>Ciliophora</taxon>
        <taxon>Postciliodesmatophora</taxon>
        <taxon>Heterotrichea</taxon>
        <taxon>Heterotrichida</taxon>
        <taxon>Blepharismidae</taxon>
        <taxon>Blepharisma</taxon>
    </lineage>
</organism>
<accession>A0AAU9KAX1</accession>
<dbReference type="InterPro" id="IPR013087">
    <property type="entry name" value="Znf_C2H2_type"/>
</dbReference>
<evidence type="ECO:0000313" key="8">
    <source>
        <dbReference type="Proteomes" id="UP001162131"/>
    </source>
</evidence>
<evidence type="ECO:0000256" key="4">
    <source>
        <dbReference type="ARBA" id="ARBA00022833"/>
    </source>
</evidence>
<keyword evidence="2" id="KW-0677">Repeat</keyword>
<dbReference type="Proteomes" id="UP001162131">
    <property type="component" value="Unassembled WGS sequence"/>
</dbReference>
<keyword evidence="1" id="KW-0479">Metal-binding</keyword>
<feature type="domain" description="C2H2-type" evidence="6">
    <location>
        <begin position="51"/>
        <end position="78"/>
    </location>
</feature>
<keyword evidence="8" id="KW-1185">Reference proteome</keyword>
<evidence type="ECO:0000256" key="1">
    <source>
        <dbReference type="ARBA" id="ARBA00022723"/>
    </source>
</evidence>
<proteinExistence type="predicted"/>
<dbReference type="InterPro" id="IPR050329">
    <property type="entry name" value="GLI_C2H2-zinc-finger"/>
</dbReference>
<keyword evidence="4" id="KW-0862">Zinc</keyword>
<dbReference type="GO" id="GO:0045944">
    <property type="term" value="P:positive regulation of transcription by RNA polymerase II"/>
    <property type="evidence" value="ECO:0007669"/>
    <property type="project" value="UniProtKB-ARBA"/>
</dbReference>
<sequence>MPFQFEKLQPHICFFCKMKTYRCDYQGCSLEYSTKYNLKRHTANYHQGLRHSCSICGKQLSSAQSLQDHEYCHTGEKPYHCRYPGCSKRYRQASQLSVHKRKHKIRVTRKPWVFPDLVIKLSLLEDSSKLHQIPNGPFTIADAILPPLLKSAI</sequence>
<reference evidence="7" key="1">
    <citation type="submission" date="2021-09" db="EMBL/GenBank/DDBJ databases">
        <authorList>
            <consortium name="AG Swart"/>
            <person name="Singh M."/>
            <person name="Singh A."/>
            <person name="Seah K."/>
            <person name="Emmerich C."/>
        </authorList>
    </citation>
    <scope>NUCLEOTIDE SEQUENCE</scope>
    <source>
        <strain evidence="7">ATCC30299</strain>
    </source>
</reference>
<dbReference type="SUPFAM" id="SSF57667">
    <property type="entry name" value="beta-beta-alpha zinc fingers"/>
    <property type="match status" value="2"/>
</dbReference>
<dbReference type="AlphaFoldDB" id="A0AAU9KAX1"/>
<dbReference type="SMART" id="SM00355">
    <property type="entry name" value="ZnF_C2H2"/>
    <property type="match status" value="3"/>
</dbReference>
<dbReference type="Gene3D" id="3.30.160.60">
    <property type="entry name" value="Classic Zinc Finger"/>
    <property type="match status" value="3"/>
</dbReference>
<evidence type="ECO:0000256" key="2">
    <source>
        <dbReference type="ARBA" id="ARBA00022737"/>
    </source>
</evidence>
<dbReference type="EMBL" id="CAJZBQ010000058">
    <property type="protein sequence ID" value="CAG9334388.1"/>
    <property type="molecule type" value="Genomic_DNA"/>
</dbReference>
<dbReference type="Pfam" id="PF00096">
    <property type="entry name" value="zf-C2H2"/>
    <property type="match status" value="2"/>
</dbReference>
<evidence type="ECO:0000256" key="5">
    <source>
        <dbReference type="PROSITE-ProRule" id="PRU00042"/>
    </source>
</evidence>
<gene>
    <name evidence="7" type="ORF">BSTOLATCC_MIC61007</name>
</gene>
<keyword evidence="3 5" id="KW-0863">Zinc-finger</keyword>
<evidence type="ECO:0000259" key="6">
    <source>
        <dbReference type="PROSITE" id="PS50157"/>
    </source>
</evidence>